<sequence length="474" mass="53270">MSNTSLKLKPQFKLKGIYKSLLICFSITALAFFGCSPKLSHITPPIGVIKEFSNSGNGILEDKWWTAFNDEQLNILIDSALQSNLNLAATWQQFLSAKAVVAREASNKWPQIEASAQSAINLPEPDFVGGENTQLGLSANYEIDLWGRIGTAVQAEKLRADASLYDYRTAAISLSAEIASTWYQLIAAKKQLQITRDQIATNEDIIKLIRSRFVGGQIRAVDILRQAQLLESTKEQEIIFETNVALLENQLAVLIGKQPQSSIVFKTTQLPVLPALPATGMPLELIRRRPDIQQSYAQLLATDRDMASAVRSKYPRLSVSGRGQLRSNSFKNLFDNWAYTLAGNILAPLFYGGQLSAEVNRTKALKQQRLLEYGQITLEAFQEVENGLVQDVMQKQRVENIARQLQLAEKSNRQLRIEFLNGFSPYLDVLIGLDAEQQLRRDYIQAQRQRIQIRIGLYRALAGSFETEREFSNQ</sequence>
<keyword evidence="4" id="KW-1185">Reference proteome</keyword>
<comment type="similarity">
    <text evidence="1 2">Belongs to the outer membrane factor (OMF) (TC 1.B.17) family.</text>
</comment>
<dbReference type="InterPro" id="IPR003423">
    <property type="entry name" value="OMP_efflux"/>
</dbReference>
<evidence type="ECO:0000313" key="3">
    <source>
        <dbReference type="EMBL" id="RTE53723.1"/>
    </source>
</evidence>
<dbReference type="GO" id="GO:0015562">
    <property type="term" value="F:efflux transmembrane transporter activity"/>
    <property type="evidence" value="ECO:0007669"/>
    <property type="project" value="InterPro"/>
</dbReference>
<dbReference type="PROSITE" id="PS51257">
    <property type="entry name" value="PROKAR_LIPOPROTEIN"/>
    <property type="match status" value="1"/>
</dbReference>
<organism evidence="3 4">
    <name type="scientific">Arenibacter aquaticus</name>
    <dbReference type="NCBI Taxonomy" id="2489054"/>
    <lineage>
        <taxon>Bacteria</taxon>
        <taxon>Pseudomonadati</taxon>
        <taxon>Bacteroidota</taxon>
        <taxon>Flavobacteriia</taxon>
        <taxon>Flavobacteriales</taxon>
        <taxon>Flavobacteriaceae</taxon>
        <taxon>Arenibacter</taxon>
    </lineage>
</organism>
<dbReference type="InterPro" id="IPR010131">
    <property type="entry name" value="MdtP/NodT-like"/>
</dbReference>
<keyword evidence="2" id="KW-1134">Transmembrane beta strand</keyword>
<protein>
    <submittedName>
        <fullName evidence="3">Efflux transporter outer membrane subunit</fullName>
    </submittedName>
</protein>
<dbReference type="OrthoDB" id="9770517at2"/>
<dbReference type="Gene3D" id="1.20.1600.10">
    <property type="entry name" value="Outer membrane efflux proteins (OEP)"/>
    <property type="match status" value="1"/>
</dbReference>
<proteinExistence type="inferred from homology"/>
<dbReference type="NCBIfam" id="TIGR01845">
    <property type="entry name" value="outer_NodT"/>
    <property type="match status" value="1"/>
</dbReference>
<evidence type="ECO:0000256" key="1">
    <source>
        <dbReference type="ARBA" id="ARBA00007613"/>
    </source>
</evidence>
<dbReference type="Proteomes" id="UP000267585">
    <property type="component" value="Unassembled WGS sequence"/>
</dbReference>
<dbReference type="Gene3D" id="2.20.200.10">
    <property type="entry name" value="Outer membrane efflux proteins (OEP)"/>
    <property type="match status" value="1"/>
</dbReference>
<reference evidence="3 4" key="1">
    <citation type="submission" date="2018-11" db="EMBL/GenBank/DDBJ databases">
        <title>Arenibacter aquaticus sp.nov., a marine bacterium isolated from surface seawater in the South China Sea.</title>
        <authorList>
            <person name="Guo J."/>
            <person name="Sun J."/>
        </authorList>
    </citation>
    <scope>NUCLEOTIDE SEQUENCE [LARGE SCALE GENOMIC DNA]</scope>
    <source>
        <strain evidence="3 4">GUO666</strain>
    </source>
</reference>
<comment type="subcellular location">
    <subcellularLocation>
        <location evidence="2">Cell membrane</location>
        <topology evidence="2">Lipid-anchor</topology>
    </subcellularLocation>
</comment>
<dbReference type="PANTHER" id="PTHR30203">
    <property type="entry name" value="OUTER MEMBRANE CATION EFFLUX PROTEIN"/>
    <property type="match status" value="1"/>
</dbReference>
<gene>
    <name evidence="3" type="ORF">EHW67_11300</name>
</gene>
<name>A0A430K3Q6_9FLAO</name>
<dbReference type="PANTHER" id="PTHR30203:SF33">
    <property type="entry name" value="BLR4455 PROTEIN"/>
    <property type="match status" value="1"/>
</dbReference>
<evidence type="ECO:0000256" key="2">
    <source>
        <dbReference type="RuleBase" id="RU362097"/>
    </source>
</evidence>
<keyword evidence="2" id="KW-0812">Transmembrane</keyword>
<dbReference type="EMBL" id="RQPJ01000005">
    <property type="protein sequence ID" value="RTE53723.1"/>
    <property type="molecule type" value="Genomic_DNA"/>
</dbReference>
<dbReference type="SUPFAM" id="SSF56954">
    <property type="entry name" value="Outer membrane efflux proteins (OEP)"/>
    <property type="match status" value="1"/>
</dbReference>
<keyword evidence="2" id="KW-0564">Palmitate</keyword>
<keyword evidence="2" id="KW-0449">Lipoprotein</keyword>
<keyword evidence="2" id="KW-0472">Membrane</keyword>
<dbReference type="AlphaFoldDB" id="A0A430K3Q6"/>
<accession>A0A430K3Q6</accession>
<comment type="caution">
    <text evidence="3">The sequence shown here is derived from an EMBL/GenBank/DDBJ whole genome shotgun (WGS) entry which is preliminary data.</text>
</comment>
<dbReference type="GO" id="GO:0005886">
    <property type="term" value="C:plasma membrane"/>
    <property type="evidence" value="ECO:0007669"/>
    <property type="project" value="UniProtKB-SubCell"/>
</dbReference>
<dbReference type="Pfam" id="PF02321">
    <property type="entry name" value="OEP"/>
    <property type="match status" value="2"/>
</dbReference>
<evidence type="ECO:0000313" key="4">
    <source>
        <dbReference type="Proteomes" id="UP000267585"/>
    </source>
</evidence>